<evidence type="ECO:0000313" key="3">
    <source>
        <dbReference type="Proteomes" id="UP000283634"/>
    </source>
</evidence>
<accession>A0A3R7M0M9</accession>
<dbReference type="EMBL" id="MKGL01000098">
    <property type="protein sequence ID" value="RNF06898.1"/>
    <property type="molecule type" value="Genomic_DNA"/>
</dbReference>
<gene>
    <name evidence="2" type="ORF">TraAM80_03714</name>
</gene>
<sequence>MGMRDGFLRRHDGDREAAAEHEGEGIPRGDGAPENTVKSRADLPTELVRPRRAFRHRPLRGPDGCCEAGERPGGGDFVPARQHQDNCALPIVFFCFAEGTGRHRARAPVFSATGRFCPLHASRWGTRG</sequence>
<dbReference type="GeneID" id="40327647"/>
<organism evidence="2 3">
    <name type="scientific">Trypanosoma rangeli</name>
    <dbReference type="NCBI Taxonomy" id="5698"/>
    <lineage>
        <taxon>Eukaryota</taxon>
        <taxon>Discoba</taxon>
        <taxon>Euglenozoa</taxon>
        <taxon>Kinetoplastea</taxon>
        <taxon>Metakinetoplastina</taxon>
        <taxon>Trypanosomatida</taxon>
        <taxon>Trypanosomatidae</taxon>
        <taxon>Trypanosoma</taxon>
        <taxon>Herpetosoma</taxon>
    </lineage>
</organism>
<evidence type="ECO:0000313" key="2">
    <source>
        <dbReference type="EMBL" id="RNF06898.1"/>
    </source>
</evidence>
<name>A0A3R7M0M9_TRYRA</name>
<dbReference type="Proteomes" id="UP000283634">
    <property type="component" value="Unassembled WGS sequence"/>
</dbReference>
<evidence type="ECO:0000256" key="1">
    <source>
        <dbReference type="SAM" id="MobiDB-lite"/>
    </source>
</evidence>
<feature type="compositionally biased region" description="Basic and acidic residues" evidence="1">
    <location>
        <begin position="1"/>
        <end position="27"/>
    </location>
</feature>
<proteinExistence type="predicted"/>
<reference evidence="2 3" key="1">
    <citation type="journal article" date="2018" name="BMC Genomics">
        <title>Genomic comparison of Trypanosoma conorhini and Trypanosoma rangeli to Trypanosoma cruzi strains of high and low virulence.</title>
        <authorList>
            <person name="Bradwell K.R."/>
            <person name="Koparde V.N."/>
            <person name="Matveyev A.V."/>
            <person name="Serrano M.G."/>
            <person name="Alves J.M."/>
            <person name="Parikh H."/>
            <person name="Huang B."/>
            <person name="Lee V."/>
            <person name="Espinosa-Alvarez O."/>
            <person name="Ortiz P.A."/>
            <person name="Costa-Martins A.G."/>
            <person name="Teixeira M.M."/>
            <person name="Buck G.A."/>
        </authorList>
    </citation>
    <scope>NUCLEOTIDE SEQUENCE [LARGE SCALE GENOMIC DNA]</scope>
    <source>
        <strain evidence="2 3">AM80</strain>
    </source>
</reference>
<feature type="region of interest" description="Disordered" evidence="1">
    <location>
        <begin position="1"/>
        <end position="67"/>
    </location>
</feature>
<keyword evidence="3" id="KW-1185">Reference proteome</keyword>
<feature type="compositionally biased region" description="Basic residues" evidence="1">
    <location>
        <begin position="50"/>
        <end position="59"/>
    </location>
</feature>
<protein>
    <submittedName>
        <fullName evidence="2">Uncharacterized protein</fullName>
    </submittedName>
</protein>
<comment type="caution">
    <text evidence="2">The sequence shown here is derived from an EMBL/GenBank/DDBJ whole genome shotgun (WGS) entry which is preliminary data.</text>
</comment>
<dbReference type="AlphaFoldDB" id="A0A3R7M0M9"/>
<dbReference type="RefSeq" id="XP_029239510.1">
    <property type="nucleotide sequence ID" value="XM_029380667.1"/>
</dbReference>